<dbReference type="Gene3D" id="3.30.420.10">
    <property type="entry name" value="Ribonuclease H-like superfamily/Ribonuclease H"/>
    <property type="match status" value="1"/>
</dbReference>
<dbReference type="CDD" id="cd09272">
    <property type="entry name" value="RNase_HI_RT_Ty1"/>
    <property type="match status" value="1"/>
</dbReference>
<keyword evidence="1" id="KW-0645">Protease</keyword>
<dbReference type="Pfam" id="PF14223">
    <property type="entry name" value="Retrotran_gag_2"/>
    <property type="match status" value="1"/>
</dbReference>
<name>A0A8H6YZP9_9AGAR</name>
<dbReference type="EMBL" id="JACAZI010000002">
    <property type="protein sequence ID" value="KAF7368162.1"/>
    <property type="molecule type" value="Genomic_DNA"/>
</dbReference>
<keyword evidence="2" id="KW-0694">RNA-binding</keyword>
<dbReference type="GO" id="GO:0015074">
    <property type="term" value="P:DNA integration"/>
    <property type="evidence" value="ECO:0007669"/>
    <property type="project" value="InterPro"/>
</dbReference>
<dbReference type="GO" id="GO:0003723">
    <property type="term" value="F:RNA binding"/>
    <property type="evidence" value="ECO:0007669"/>
    <property type="project" value="UniProtKB-KW"/>
</dbReference>
<dbReference type="InterPro" id="IPR054722">
    <property type="entry name" value="PolX-like_BBD"/>
</dbReference>
<dbReference type="PANTHER" id="PTHR11439">
    <property type="entry name" value="GAG-POL-RELATED RETROTRANSPOSON"/>
    <property type="match status" value="1"/>
</dbReference>
<feature type="region of interest" description="Disordered" evidence="3">
    <location>
        <begin position="744"/>
        <end position="851"/>
    </location>
</feature>
<feature type="compositionally biased region" description="Low complexity" evidence="3">
    <location>
        <begin position="780"/>
        <end position="806"/>
    </location>
</feature>
<dbReference type="SUPFAM" id="SSF56672">
    <property type="entry name" value="DNA/RNA polymerases"/>
    <property type="match status" value="1"/>
</dbReference>
<dbReference type="InterPro" id="IPR012337">
    <property type="entry name" value="RNaseH-like_sf"/>
</dbReference>
<dbReference type="SUPFAM" id="SSF53098">
    <property type="entry name" value="Ribonuclease H-like"/>
    <property type="match status" value="1"/>
</dbReference>
<dbReference type="InterPro" id="IPR057670">
    <property type="entry name" value="SH3_retrovirus"/>
</dbReference>
<dbReference type="InterPro" id="IPR043502">
    <property type="entry name" value="DNA/RNA_pol_sf"/>
</dbReference>
<dbReference type="GO" id="GO:0005634">
    <property type="term" value="C:nucleus"/>
    <property type="evidence" value="ECO:0007669"/>
    <property type="project" value="UniProtKB-ARBA"/>
</dbReference>
<feature type="compositionally biased region" description="Basic and acidic residues" evidence="3">
    <location>
        <begin position="744"/>
        <end position="755"/>
    </location>
</feature>
<evidence type="ECO:0000313" key="6">
    <source>
        <dbReference type="Proteomes" id="UP000620124"/>
    </source>
</evidence>
<reference evidence="5" key="1">
    <citation type="submission" date="2020-05" db="EMBL/GenBank/DDBJ databases">
        <title>Mycena genomes resolve the evolution of fungal bioluminescence.</title>
        <authorList>
            <person name="Tsai I.J."/>
        </authorList>
    </citation>
    <scope>NUCLEOTIDE SEQUENCE</scope>
    <source>
        <strain evidence="5">CCC161011</strain>
    </source>
</reference>
<dbReference type="InterPro" id="IPR013103">
    <property type="entry name" value="RVT_2"/>
</dbReference>
<organism evidence="5 6">
    <name type="scientific">Mycena venus</name>
    <dbReference type="NCBI Taxonomy" id="2733690"/>
    <lineage>
        <taxon>Eukaryota</taxon>
        <taxon>Fungi</taxon>
        <taxon>Dikarya</taxon>
        <taxon>Basidiomycota</taxon>
        <taxon>Agaricomycotina</taxon>
        <taxon>Agaricomycetes</taxon>
        <taxon>Agaricomycetidae</taxon>
        <taxon>Agaricales</taxon>
        <taxon>Marasmiineae</taxon>
        <taxon>Mycenaceae</taxon>
        <taxon>Mycena</taxon>
    </lineage>
</organism>
<gene>
    <name evidence="5" type="ORF">MVEN_00135200</name>
</gene>
<feature type="compositionally biased region" description="Polar residues" evidence="3">
    <location>
        <begin position="762"/>
        <end position="779"/>
    </location>
</feature>
<evidence type="ECO:0000313" key="5">
    <source>
        <dbReference type="EMBL" id="KAF7368162.1"/>
    </source>
</evidence>
<feature type="domain" description="Integrase catalytic" evidence="4">
    <location>
        <begin position="512"/>
        <end position="680"/>
    </location>
</feature>
<dbReference type="Pfam" id="PF22936">
    <property type="entry name" value="Pol_BBD"/>
    <property type="match status" value="1"/>
</dbReference>
<protein>
    <submittedName>
        <fullName evidence="5">Transcription factor</fullName>
    </submittedName>
</protein>
<dbReference type="PROSITE" id="PS50994">
    <property type="entry name" value="INTEGRASE"/>
    <property type="match status" value="1"/>
</dbReference>
<dbReference type="Pfam" id="PF25597">
    <property type="entry name" value="SH3_retrovirus"/>
    <property type="match status" value="1"/>
</dbReference>
<dbReference type="OrthoDB" id="2640446at2759"/>
<evidence type="ECO:0000256" key="3">
    <source>
        <dbReference type="SAM" id="MobiDB-lite"/>
    </source>
</evidence>
<keyword evidence="6" id="KW-1185">Reference proteome</keyword>
<dbReference type="InterPro" id="IPR001584">
    <property type="entry name" value="Integrase_cat-core"/>
</dbReference>
<dbReference type="InterPro" id="IPR036397">
    <property type="entry name" value="RNaseH_sf"/>
</dbReference>
<feature type="compositionally biased region" description="Low complexity" evidence="3">
    <location>
        <begin position="298"/>
        <end position="312"/>
    </location>
</feature>
<keyword evidence="1" id="KW-0064">Aspartyl protease</keyword>
<dbReference type="Proteomes" id="UP000620124">
    <property type="component" value="Unassembled WGS sequence"/>
</dbReference>
<keyword evidence="1" id="KW-0378">Hydrolase</keyword>
<dbReference type="GO" id="GO:0004190">
    <property type="term" value="F:aspartic-type endopeptidase activity"/>
    <property type="evidence" value="ECO:0007669"/>
    <property type="project" value="UniProtKB-KW"/>
</dbReference>
<evidence type="ECO:0000256" key="2">
    <source>
        <dbReference type="ARBA" id="ARBA00022884"/>
    </source>
</evidence>
<evidence type="ECO:0000256" key="1">
    <source>
        <dbReference type="ARBA" id="ARBA00022750"/>
    </source>
</evidence>
<sequence length="1421" mass="157241">MASDLTLNSTTGKVVTTIPKLLEGGTNWVSYKERMTAHLLGQPGFRKHLMGRAKEPQKPEKLGENPSKAEIEAYEIKVDAYEDLMDEWLQKQAAIMNILIASWPEEIHQRLIGVRPASALWNALCERFENQGVLAKTDLLLELTETRCTSEDPEDALKTIERLIRKRNEYILAGGTLTDDVYAAILTKAMPKKQRPVVQTAITTAMAAGRELDFTLVHRTLEQSIKFEMADERREREEAMAMAARYQRQQQPKGKVSCTNCGYNNHTVDKCYRPGGGAEGQGPPKWRKKGGGGKKGKAAAAQENEAKPQQQPHAAEDHAYMAAASPSFALRTTSGQTTRLLDTGASQHYDGDLANFVDVTPCAPYEIQTASGLEYATKRGTTKWECYQDGVVKTFSLSNTYYLPSCTTPLISLSRLRQHGLVFSNEESGYGTLTDTKTGRLILRVAERDGVYPLTTWKPQPGTAAGAAHAARRPLTRTEAHERLGHLAHSTIEALARNGAALNFDVDLSTPIVECPGDFVSGDLWGPASVTAKGGYRYYGTFLDDNTDIARLYLQKSKEEKETLEHYKAFEAEMKTQHSVDIKCFGSDRGREYTGGLFDKHLAAQGTRRELNPHDTPQKNGAAERLNGTLGGHMRAMLIASGLPKQFWGLAVVYAVWLRNRTPTKKTAPISPYERLTGNKPDLRRARPFGSKVWVRVVGGSKLDPRGVEAVWVGPSVETPDGHKVYWPKQRTITVERNVRFEDGTVFGEETREEIQVEVPTQPKTGSDQQNSTPSDMGRTSNPSVAPSSSSTPPSTGMSPKTTPKPVENQPRPESNPPPRRLTFTAEDVGAEDVDAATPQDDVSEVGEDLGRRIRKPSAYVRRLQDGEGVTGGPRQFTRGLQVPVEDPVQKPGKAYAASIIPRSVRQAERSEVWVEWKEAMETEIKSLDDHETYSIVPRSDATSPVIPLKWVFDNKTDSAGDITQRKARIVARGDYQNAFGAYGETFAPVLKPTSRNILLAIAAHNGWNVRQCDFRGAYLNGVLPTPVYVEQPEGFDSPEAPRQTHIWKLHKALYGLKDAGRIWYDTLCKHLFELGFTRSGADHSVFYRITGTEHIYLGIHVDDTISTGNNLDTLIQLEQELNNKFPLKIIGDATHFLGISIQQDRATGTISLGQTSYIDDVVALAGLENAKPASSPLTPGARLTREFCPKTEEEIGDMRDVPYRAVVGSLIWIANHTRADIAYATSLLSQFLANPGRVHWEAAKHVVRYLKGTRDKRLTFGKTPDRLAGYSDSSWGSEALDWRSMSGYAFILFGGAICWSAKKQTSVALSTAEAEYIALARATKEVMWIRTFMQEVFQITLGPIAIHVDNQAAIAMAKNDSLHSRTKHIALPYHFVRHAVASRIISLTWIASDANVADIFTKPLDAVKTLRFTKGLGLTV</sequence>
<dbReference type="Pfam" id="PF07727">
    <property type="entry name" value="RVT_2"/>
    <property type="match status" value="1"/>
</dbReference>
<comment type="caution">
    <text evidence="5">The sequence shown here is derived from an EMBL/GenBank/DDBJ whole genome shotgun (WGS) entry which is preliminary data.</text>
</comment>
<evidence type="ECO:0000259" key="4">
    <source>
        <dbReference type="PROSITE" id="PS50994"/>
    </source>
</evidence>
<dbReference type="PANTHER" id="PTHR11439:SF483">
    <property type="entry name" value="PEPTIDE SYNTHASE GLIP-LIKE, PUTATIVE (AFU_ORTHOLOGUE AFUA_3G12920)-RELATED"/>
    <property type="match status" value="1"/>
</dbReference>
<feature type="region of interest" description="Disordered" evidence="3">
    <location>
        <begin position="272"/>
        <end position="315"/>
    </location>
</feature>
<proteinExistence type="predicted"/>
<accession>A0A8H6YZP9</accession>
<feature type="compositionally biased region" description="Basic residues" evidence="3">
    <location>
        <begin position="285"/>
        <end position="297"/>
    </location>
</feature>